<dbReference type="PANTHER" id="PTHR10133">
    <property type="entry name" value="DNA POLYMERASE I"/>
    <property type="match status" value="1"/>
</dbReference>
<dbReference type="InterPro" id="IPR043502">
    <property type="entry name" value="DNA/RNA_pol_sf"/>
</dbReference>
<dbReference type="Pfam" id="PF00476">
    <property type="entry name" value="DNA_pol_A"/>
    <property type="match status" value="1"/>
</dbReference>
<dbReference type="InterPro" id="IPR002298">
    <property type="entry name" value="DNA_polymerase_A"/>
</dbReference>
<reference evidence="3" key="1">
    <citation type="submission" date="2022-11" db="UniProtKB">
        <authorList>
            <consortium name="WormBaseParasite"/>
        </authorList>
    </citation>
    <scope>IDENTIFICATION</scope>
</reference>
<evidence type="ECO:0000313" key="2">
    <source>
        <dbReference type="Proteomes" id="UP000887578"/>
    </source>
</evidence>
<dbReference type="InterPro" id="IPR001098">
    <property type="entry name" value="DNA-dir_DNA_pol_A_palm_dom"/>
</dbReference>
<dbReference type="GO" id="GO:0003677">
    <property type="term" value="F:DNA binding"/>
    <property type="evidence" value="ECO:0007669"/>
    <property type="project" value="InterPro"/>
</dbReference>
<dbReference type="GO" id="GO:0006302">
    <property type="term" value="P:double-strand break repair"/>
    <property type="evidence" value="ECO:0007669"/>
    <property type="project" value="TreeGrafter"/>
</dbReference>
<dbReference type="Proteomes" id="UP000887578">
    <property type="component" value="Unplaced"/>
</dbReference>
<keyword evidence="2" id="KW-1185">Reference proteome</keyword>
<dbReference type="GO" id="GO:0003887">
    <property type="term" value="F:DNA-directed DNA polymerase activity"/>
    <property type="evidence" value="ECO:0007669"/>
    <property type="project" value="InterPro"/>
</dbReference>
<dbReference type="AlphaFoldDB" id="A0A914Q9T9"/>
<dbReference type="Gene3D" id="3.30.70.370">
    <property type="match status" value="1"/>
</dbReference>
<organism evidence="2 3">
    <name type="scientific">Panagrolaimus davidi</name>
    <dbReference type="NCBI Taxonomy" id="227884"/>
    <lineage>
        <taxon>Eukaryota</taxon>
        <taxon>Metazoa</taxon>
        <taxon>Ecdysozoa</taxon>
        <taxon>Nematoda</taxon>
        <taxon>Chromadorea</taxon>
        <taxon>Rhabditida</taxon>
        <taxon>Tylenchina</taxon>
        <taxon>Panagrolaimomorpha</taxon>
        <taxon>Panagrolaimoidea</taxon>
        <taxon>Panagrolaimidae</taxon>
        <taxon>Panagrolaimus</taxon>
    </lineage>
</organism>
<dbReference type="SUPFAM" id="SSF56672">
    <property type="entry name" value="DNA/RNA polymerases"/>
    <property type="match status" value="1"/>
</dbReference>
<dbReference type="WBParaSite" id="PDA_v2.g28362.t1">
    <property type="protein sequence ID" value="PDA_v2.g28362.t1"/>
    <property type="gene ID" value="PDA_v2.g28362"/>
</dbReference>
<accession>A0A914Q9T9</accession>
<proteinExistence type="predicted"/>
<name>A0A914Q9T9_9BILA</name>
<feature type="domain" description="DNA-directed DNA polymerase family A palm" evidence="1">
    <location>
        <begin position="1"/>
        <end position="144"/>
    </location>
</feature>
<sequence>MGPNTLVEQYKFDRDEAIALWNRFNKIFSELDRYRNILSEEVKQRKLLTNYFGIPVSVEISSAFSAVNAVIQSTAACILLQAVGNFSINDGNDIRLLFTVHDEIIFDAPFSIHSKIPQIVSRYMKNEIEGIPLPIKLSVGKSWDNLKVIEM</sequence>
<evidence type="ECO:0000259" key="1">
    <source>
        <dbReference type="Pfam" id="PF00476"/>
    </source>
</evidence>
<dbReference type="PANTHER" id="PTHR10133:SF62">
    <property type="entry name" value="DNA POLYMERASE THETA"/>
    <property type="match status" value="1"/>
</dbReference>
<protein>
    <submittedName>
        <fullName evidence="3">DNA-directed DNA polymerase family A palm domain-containing protein</fullName>
    </submittedName>
</protein>
<evidence type="ECO:0000313" key="3">
    <source>
        <dbReference type="WBParaSite" id="PDA_v2.g28362.t1"/>
    </source>
</evidence>
<dbReference type="GO" id="GO:0006261">
    <property type="term" value="P:DNA-templated DNA replication"/>
    <property type="evidence" value="ECO:0007669"/>
    <property type="project" value="InterPro"/>
</dbReference>